<evidence type="ECO:0000313" key="2">
    <source>
        <dbReference type="EMBL" id="KAJ4463501.1"/>
    </source>
</evidence>
<dbReference type="EMBL" id="JANVFS010000071">
    <property type="protein sequence ID" value="KAJ4463501.1"/>
    <property type="molecule type" value="Genomic_DNA"/>
</dbReference>
<evidence type="ECO:0008006" key="4">
    <source>
        <dbReference type="Google" id="ProtNLM"/>
    </source>
</evidence>
<dbReference type="AlphaFoldDB" id="A0A9W8ZR51"/>
<organism evidence="2 3">
    <name type="scientific">Lentinula lateritia</name>
    <dbReference type="NCBI Taxonomy" id="40482"/>
    <lineage>
        <taxon>Eukaryota</taxon>
        <taxon>Fungi</taxon>
        <taxon>Dikarya</taxon>
        <taxon>Basidiomycota</taxon>
        <taxon>Agaricomycotina</taxon>
        <taxon>Agaricomycetes</taxon>
        <taxon>Agaricomycetidae</taxon>
        <taxon>Agaricales</taxon>
        <taxon>Marasmiineae</taxon>
        <taxon>Omphalotaceae</taxon>
        <taxon>Lentinula</taxon>
    </lineage>
</organism>
<comment type="caution">
    <text evidence="2">The sequence shown here is derived from an EMBL/GenBank/DDBJ whole genome shotgun (WGS) entry which is preliminary data.</text>
</comment>
<reference evidence="2" key="2">
    <citation type="journal article" date="2023" name="Proc. Natl. Acad. Sci. U.S.A.">
        <title>A global phylogenomic analysis of the shiitake genus Lentinula.</title>
        <authorList>
            <person name="Sierra-Patev S."/>
            <person name="Min B."/>
            <person name="Naranjo-Ortiz M."/>
            <person name="Looney B."/>
            <person name="Konkel Z."/>
            <person name="Slot J.C."/>
            <person name="Sakamoto Y."/>
            <person name="Steenwyk J.L."/>
            <person name="Rokas A."/>
            <person name="Carro J."/>
            <person name="Camarero S."/>
            <person name="Ferreira P."/>
            <person name="Molpeceres G."/>
            <person name="Ruiz-Duenas F.J."/>
            <person name="Serrano A."/>
            <person name="Henrissat B."/>
            <person name="Drula E."/>
            <person name="Hughes K.W."/>
            <person name="Mata J.L."/>
            <person name="Ishikawa N.K."/>
            <person name="Vargas-Isla R."/>
            <person name="Ushijima S."/>
            <person name="Smith C.A."/>
            <person name="Donoghue J."/>
            <person name="Ahrendt S."/>
            <person name="Andreopoulos W."/>
            <person name="He G."/>
            <person name="LaButti K."/>
            <person name="Lipzen A."/>
            <person name="Ng V."/>
            <person name="Riley R."/>
            <person name="Sandor L."/>
            <person name="Barry K."/>
            <person name="Martinez A.T."/>
            <person name="Xiao Y."/>
            <person name="Gibbons J.G."/>
            <person name="Terashima K."/>
            <person name="Grigoriev I.V."/>
            <person name="Hibbett D."/>
        </authorList>
    </citation>
    <scope>NUCLEOTIDE SEQUENCE</scope>
    <source>
        <strain evidence="2">Sp2 HRB7682 ss15</strain>
    </source>
</reference>
<protein>
    <recommendedName>
        <fullName evidence="4">Secreted protein</fullName>
    </recommendedName>
</protein>
<keyword evidence="1" id="KW-0732">Signal</keyword>
<evidence type="ECO:0000313" key="3">
    <source>
        <dbReference type="Proteomes" id="UP001150238"/>
    </source>
</evidence>
<reference evidence="2" key="1">
    <citation type="submission" date="2022-08" db="EMBL/GenBank/DDBJ databases">
        <authorList>
            <consortium name="DOE Joint Genome Institute"/>
            <person name="Min B."/>
            <person name="Riley R."/>
            <person name="Sierra-Patev S."/>
            <person name="Naranjo-Ortiz M."/>
            <person name="Looney B."/>
            <person name="Konkel Z."/>
            <person name="Slot J.C."/>
            <person name="Sakamoto Y."/>
            <person name="Steenwyk J.L."/>
            <person name="Rokas A."/>
            <person name="Carro J."/>
            <person name="Camarero S."/>
            <person name="Ferreira P."/>
            <person name="Molpeceres G."/>
            <person name="Ruiz-Duenas F.J."/>
            <person name="Serrano A."/>
            <person name="Henrissat B."/>
            <person name="Drula E."/>
            <person name="Hughes K.W."/>
            <person name="Mata J.L."/>
            <person name="Ishikawa N.K."/>
            <person name="Vargas-Isla R."/>
            <person name="Ushijima S."/>
            <person name="Smith C.A."/>
            <person name="Ahrendt S."/>
            <person name="Andreopoulos W."/>
            <person name="He G."/>
            <person name="Labutti K."/>
            <person name="Lipzen A."/>
            <person name="Ng V."/>
            <person name="Sandor L."/>
            <person name="Barry K."/>
            <person name="Martinez A.T."/>
            <person name="Xiao Y."/>
            <person name="Gibbons J.G."/>
            <person name="Terashima K."/>
            <person name="Hibbett D.S."/>
            <person name="Grigoriev I.V."/>
        </authorList>
    </citation>
    <scope>NUCLEOTIDE SEQUENCE</scope>
    <source>
        <strain evidence="2">Sp2 HRB7682 ss15</strain>
    </source>
</reference>
<accession>A0A9W8ZR51</accession>
<name>A0A9W8ZR51_9AGAR</name>
<feature type="signal peptide" evidence="1">
    <location>
        <begin position="1"/>
        <end position="22"/>
    </location>
</feature>
<proteinExistence type="predicted"/>
<gene>
    <name evidence="2" type="ORF">C8J55DRAFT_309115</name>
</gene>
<dbReference type="Proteomes" id="UP001150238">
    <property type="component" value="Unassembled WGS sequence"/>
</dbReference>
<sequence length="76" mass="8495">MYACLRLARLQLLVHLWMQGQRMQLQEVKIAGGVSCSIAQLCAYAFRISTISNGIFFDLTATCAQWTLSGGNYKHP</sequence>
<feature type="chain" id="PRO_5040726515" description="Secreted protein" evidence="1">
    <location>
        <begin position="23"/>
        <end position="76"/>
    </location>
</feature>
<evidence type="ECO:0000256" key="1">
    <source>
        <dbReference type="SAM" id="SignalP"/>
    </source>
</evidence>